<evidence type="ECO:0000256" key="7">
    <source>
        <dbReference type="ARBA" id="ARBA00023010"/>
    </source>
</evidence>
<dbReference type="InterPro" id="IPR023201">
    <property type="entry name" value="SecY_dom_sf"/>
</dbReference>
<dbReference type="InterPro" id="IPR002208">
    <property type="entry name" value="SecY/SEC61-alpha"/>
</dbReference>
<evidence type="ECO:0000256" key="11">
    <source>
        <dbReference type="RuleBase" id="RU004349"/>
    </source>
</evidence>
<evidence type="ECO:0000256" key="6">
    <source>
        <dbReference type="ARBA" id="ARBA00022989"/>
    </source>
</evidence>
<dbReference type="NCBIfam" id="TIGR00967">
    <property type="entry name" value="3a0501s007"/>
    <property type="match status" value="1"/>
</dbReference>
<evidence type="ECO:0000256" key="3">
    <source>
        <dbReference type="ARBA" id="ARBA00022448"/>
    </source>
</evidence>
<sequence length="445" mass="49030">MSGVLGGGIGDKGLKLSLMETLRHAWADDDLRPRILFVITMFAVYAFGVNVAVPIPGVSTEAIVDKLKSIPMFQFLDVFGGGALKRLSIFALGLNPYITASIIMQILSASIPSWKKELQEGGEYARRQQNRRIRLLTLILCVVQATSLLSIIKTAVPITTGDIITVTVFWTAGAMFLLWVGEQITEKGIGNGISLMIFAGIIISLPTQTGAIIKQIQDGFAHWYQLVLLFLIFIAVTWIIVLFTTAQRRIGIQHMRRQVGTRMMGGTSSYLPLSLNLAGVIPIIFAMSLAFMPLQFAAAFPADSWPHEALQTVQKFLAPSFSSWEGVAACFVYSALIFFFTYFYTAIQYNVEDMSNHLKRAGSFIPGVRPGKQTKDFLDGVISRITLVGAVFLAVVALLQFLAPEITGLQNVGYFFGTSLLIIVSVALETMRQMEASLLMKQYER</sequence>
<comment type="subunit">
    <text evidence="10">Component of the Sec protein translocase complex. Heterotrimer consisting of SecY, SecE and SecG subunits. The heterotrimers can form oligomers, although 1 heterotrimer is thought to be able to translocate proteins. Interacts with the ribosome. Interacts with SecDF, and other proteins may be involved. Interacts with SecA.</text>
</comment>
<evidence type="ECO:0000313" key="12">
    <source>
        <dbReference type="EMBL" id="BBO22624.1"/>
    </source>
</evidence>
<dbReference type="Pfam" id="PF00344">
    <property type="entry name" value="SecY"/>
    <property type="match status" value="1"/>
</dbReference>
<dbReference type="HAMAP" id="MF_01465">
    <property type="entry name" value="SecY"/>
    <property type="match status" value="1"/>
</dbReference>
<keyword evidence="7 10" id="KW-0811">Translocation</keyword>
<name>A0A809SCY7_9BACT</name>
<dbReference type="InterPro" id="IPR030659">
    <property type="entry name" value="SecY_CS"/>
</dbReference>
<comment type="similarity">
    <text evidence="2 10 11">Belongs to the SecY/SEC61-alpha family.</text>
</comment>
<evidence type="ECO:0000313" key="13">
    <source>
        <dbReference type="Proteomes" id="UP000662873"/>
    </source>
</evidence>
<dbReference type="GO" id="GO:0006605">
    <property type="term" value="P:protein targeting"/>
    <property type="evidence" value="ECO:0007669"/>
    <property type="project" value="UniProtKB-UniRule"/>
</dbReference>
<feature type="transmembrane region" description="Helical" evidence="10">
    <location>
        <begin position="267"/>
        <end position="291"/>
    </location>
</feature>
<dbReference type="FunFam" id="1.10.3370.10:FF:000001">
    <property type="entry name" value="Preprotein translocase subunit SecY"/>
    <property type="match status" value="1"/>
</dbReference>
<comment type="function">
    <text evidence="10">The central subunit of the protein translocation channel SecYEG. Consists of two halves formed by TMs 1-5 and 6-10. These two domains form a lateral gate at the front which open onto the bilayer between TMs 2 and 7, and are clamped together by SecE at the back. The channel is closed by both a pore ring composed of hydrophobic SecY resides and a short helix (helix 2A) on the extracellular side of the membrane which forms a plug. The plug probably moves laterally to allow the channel to open. The ring and the pore may move independently.</text>
</comment>
<dbReference type="PANTHER" id="PTHR10906">
    <property type="entry name" value="SECY/SEC61-ALPHA FAMILY MEMBER"/>
    <property type="match status" value="1"/>
</dbReference>
<keyword evidence="4 10" id="KW-0812">Transmembrane</keyword>
<dbReference type="SUPFAM" id="SSF103491">
    <property type="entry name" value="Preprotein translocase SecY subunit"/>
    <property type="match status" value="1"/>
</dbReference>
<keyword evidence="6 10" id="KW-1133">Transmembrane helix</keyword>
<dbReference type="AlphaFoldDB" id="A0A809SCY7"/>
<feature type="transmembrane region" description="Helical" evidence="10">
    <location>
        <begin position="35"/>
        <end position="55"/>
    </location>
</feature>
<reference evidence="12" key="1">
    <citation type="journal article" name="DNA Res.">
        <title>The physiological potential of anammox bacteria as revealed by their core genome structure.</title>
        <authorList>
            <person name="Okubo T."/>
            <person name="Toyoda A."/>
            <person name="Fukuhara K."/>
            <person name="Uchiyama I."/>
            <person name="Harigaya Y."/>
            <person name="Kuroiwa M."/>
            <person name="Suzuki T."/>
            <person name="Murakami Y."/>
            <person name="Suwa Y."/>
            <person name="Takami H."/>
        </authorList>
    </citation>
    <scope>NUCLEOTIDE SEQUENCE</scope>
    <source>
        <strain evidence="12">317325-2</strain>
    </source>
</reference>
<feature type="transmembrane region" description="Helical" evidence="10">
    <location>
        <begin position="94"/>
        <end position="114"/>
    </location>
</feature>
<accession>A0A809SCY7</accession>
<evidence type="ECO:0000256" key="5">
    <source>
        <dbReference type="ARBA" id="ARBA00022927"/>
    </source>
</evidence>
<organism evidence="12 13">
    <name type="scientific">Candidatus Nitrosymbiomonas proteolyticus</name>
    <dbReference type="NCBI Taxonomy" id="2608984"/>
    <lineage>
        <taxon>Bacteria</taxon>
        <taxon>Bacillati</taxon>
        <taxon>Armatimonadota</taxon>
        <taxon>Armatimonadota incertae sedis</taxon>
        <taxon>Candidatus Nitrosymbiomonas</taxon>
    </lineage>
</organism>
<feature type="transmembrane region" description="Helical" evidence="10">
    <location>
        <begin position="223"/>
        <end position="246"/>
    </location>
</feature>
<feature type="transmembrane region" description="Helical" evidence="10">
    <location>
        <begin position="326"/>
        <end position="347"/>
    </location>
</feature>
<dbReference type="KEGG" id="npy:NPRO_02190"/>
<feature type="transmembrane region" description="Helical" evidence="10">
    <location>
        <begin position="158"/>
        <end position="180"/>
    </location>
</feature>
<evidence type="ECO:0000256" key="4">
    <source>
        <dbReference type="ARBA" id="ARBA00022692"/>
    </source>
</evidence>
<keyword evidence="5 10" id="KW-0653">Protein transport</keyword>
<feature type="transmembrane region" description="Helical" evidence="10">
    <location>
        <begin position="381"/>
        <end position="402"/>
    </location>
</feature>
<evidence type="ECO:0000256" key="2">
    <source>
        <dbReference type="ARBA" id="ARBA00005751"/>
    </source>
</evidence>
<evidence type="ECO:0000256" key="1">
    <source>
        <dbReference type="ARBA" id="ARBA00004141"/>
    </source>
</evidence>
<evidence type="ECO:0000256" key="10">
    <source>
        <dbReference type="HAMAP-Rule" id="MF_01465"/>
    </source>
</evidence>
<keyword evidence="10" id="KW-1003">Cell membrane</keyword>
<feature type="transmembrane region" description="Helical" evidence="10">
    <location>
        <begin position="414"/>
        <end position="431"/>
    </location>
</feature>
<keyword evidence="8 10" id="KW-0472">Membrane</keyword>
<feature type="transmembrane region" description="Helical" evidence="10">
    <location>
        <begin position="192"/>
        <end position="211"/>
    </location>
</feature>
<dbReference type="Gene3D" id="1.10.3370.10">
    <property type="entry name" value="SecY subunit domain"/>
    <property type="match status" value="1"/>
</dbReference>
<keyword evidence="3 10" id="KW-0813">Transport</keyword>
<dbReference type="InterPro" id="IPR026593">
    <property type="entry name" value="SecY"/>
</dbReference>
<dbReference type="GO" id="GO:0005886">
    <property type="term" value="C:plasma membrane"/>
    <property type="evidence" value="ECO:0007669"/>
    <property type="project" value="UniProtKB-SubCell"/>
</dbReference>
<dbReference type="GO" id="GO:0043952">
    <property type="term" value="P:protein transport by the Sec complex"/>
    <property type="evidence" value="ECO:0007669"/>
    <property type="project" value="UniProtKB-UniRule"/>
</dbReference>
<evidence type="ECO:0000256" key="8">
    <source>
        <dbReference type="ARBA" id="ARBA00023136"/>
    </source>
</evidence>
<comment type="subcellular location">
    <subcellularLocation>
        <location evidence="10">Cell membrane</location>
        <topology evidence="10">Multi-pass membrane protein</topology>
    </subcellularLocation>
    <subcellularLocation>
        <location evidence="1">Membrane</location>
        <topology evidence="1">Multi-pass membrane protein</topology>
    </subcellularLocation>
</comment>
<proteinExistence type="inferred from homology"/>
<gene>
    <name evidence="10" type="primary">secY</name>
    <name evidence="12" type="ORF">NPRO_02190</name>
</gene>
<dbReference type="GO" id="GO:0065002">
    <property type="term" value="P:intracellular protein transmembrane transport"/>
    <property type="evidence" value="ECO:0007669"/>
    <property type="project" value="UniProtKB-UniRule"/>
</dbReference>
<protein>
    <recommendedName>
        <fullName evidence="9 10">Protein translocase subunit SecY</fullName>
    </recommendedName>
</protein>
<dbReference type="Proteomes" id="UP000662873">
    <property type="component" value="Chromosome"/>
</dbReference>
<evidence type="ECO:0000256" key="9">
    <source>
        <dbReference type="ARBA" id="ARBA00039733"/>
    </source>
</evidence>
<dbReference type="PRINTS" id="PR00303">
    <property type="entry name" value="SECYTRNLCASE"/>
</dbReference>
<feature type="transmembrane region" description="Helical" evidence="10">
    <location>
        <begin position="135"/>
        <end position="152"/>
    </location>
</feature>
<dbReference type="EMBL" id="AP021858">
    <property type="protein sequence ID" value="BBO22624.1"/>
    <property type="molecule type" value="Genomic_DNA"/>
</dbReference>
<dbReference type="PIRSF" id="PIRSF004557">
    <property type="entry name" value="SecY"/>
    <property type="match status" value="1"/>
</dbReference>
<dbReference type="PROSITE" id="PS00755">
    <property type="entry name" value="SECY_1"/>
    <property type="match status" value="1"/>
</dbReference>